<dbReference type="AlphaFoldDB" id="A0A814LP41"/>
<feature type="transmembrane region" description="Helical" evidence="2">
    <location>
        <begin position="324"/>
        <end position="342"/>
    </location>
</feature>
<dbReference type="EMBL" id="CAJNON010000172">
    <property type="protein sequence ID" value="CAF1065844.1"/>
    <property type="molecule type" value="Genomic_DNA"/>
</dbReference>
<keyword evidence="2" id="KW-0472">Membrane</keyword>
<dbReference type="OrthoDB" id="10063119at2759"/>
<evidence type="ECO:0000313" key="3">
    <source>
        <dbReference type="EMBL" id="CAF1065844.1"/>
    </source>
</evidence>
<protein>
    <submittedName>
        <fullName evidence="3">Uncharacterized protein</fullName>
    </submittedName>
</protein>
<dbReference type="Proteomes" id="UP000663891">
    <property type="component" value="Unassembled WGS sequence"/>
</dbReference>
<name>A0A814LP41_9BILA</name>
<feature type="region of interest" description="Disordered" evidence="1">
    <location>
        <begin position="117"/>
        <end position="136"/>
    </location>
</feature>
<reference evidence="3" key="1">
    <citation type="submission" date="2021-02" db="EMBL/GenBank/DDBJ databases">
        <authorList>
            <person name="Nowell W R."/>
        </authorList>
    </citation>
    <scope>NUCLEOTIDE SEQUENCE</scope>
</reference>
<keyword evidence="2" id="KW-0812">Transmembrane</keyword>
<gene>
    <name evidence="3" type="ORF">VCS650_LOCUS18204</name>
</gene>
<proteinExistence type="predicted"/>
<evidence type="ECO:0000256" key="2">
    <source>
        <dbReference type="SAM" id="Phobius"/>
    </source>
</evidence>
<organism evidence="3 4">
    <name type="scientific">Adineta steineri</name>
    <dbReference type="NCBI Taxonomy" id="433720"/>
    <lineage>
        <taxon>Eukaryota</taxon>
        <taxon>Metazoa</taxon>
        <taxon>Spiralia</taxon>
        <taxon>Gnathifera</taxon>
        <taxon>Rotifera</taxon>
        <taxon>Eurotatoria</taxon>
        <taxon>Bdelloidea</taxon>
        <taxon>Adinetida</taxon>
        <taxon>Adinetidae</taxon>
        <taxon>Adineta</taxon>
    </lineage>
</organism>
<sequence>MNSTIYLIFLINIFFCTIAKALPHERIRRQPNPNKKAGLPYEGWSGGLNNPSGGNPGAYYGTGINPNYGGIGAHRNDVNEGINVVSYNHEYTHNGGSNSNWRPQQQQQQQQQQYYWLNNNNNNNNNNNAWQRPNTNNYYNQPYNRYPPGSQGWYASGGNYWYNKGQSLVSHVWLLIITKALPHARIRRQPNPNKKAGLPYEGWTGGLNNPSGGSPGAYYGTGVNPNYGGIGAHRNDVNEGINVVSYNHDYTHNGGSNSNWRPQQQQQQQQQYYWLNNNNNNNNMGWQRPNTNNYYNQPYNRYPPGSQGWYASGGNYWYNKGQSLVSHVWLLIISISISIIYIL</sequence>
<feature type="transmembrane region" description="Helical" evidence="2">
    <location>
        <begin position="6"/>
        <end position="22"/>
    </location>
</feature>
<keyword evidence="2" id="KW-1133">Transmembrane helix</keyword>
<evidence type="ECO:0000256" key="1">
    <source>
        <dbReference type="SAM" id="MobiDB-lite"/>
    </source>
</evidence>
<evidence type="ECO:0000313" key="4">
    <source>
        <dbReference type="Proteomes" id="UP000663891"/>
    </source>
</evidence>
<accession>A0A814LP41</accession>
<comment type="caution">
    <text evidence="3">The sequence shown here is derived from an EMBL/GenBank/DDBJ whole genome shotgun (WGS) entry which is preliminary data.</text>
</comment>